<dbReference type="InterPro" id="IPR014746">
    <property type="entry name" value="Gln_synth/guanido_kin_cat_dom"/>
</dbReference>
<accession>A0ABV9YLK9</accession>
<gene>
    <name evidence="6" type="ORF">ACFPBZ_11800</name>
</gene>
<evidence type="ECO:0000313" key="6">
    <source>
        <dbReference type="EMBL" id="MFC5062893.1"/>
    </source>
</evidence>
<reference evidence="7" key="1">
    <citation type="journal article" date="2019" name="Int. J. Syst. Evol. Microbiol.">
        <title>The Global Catalogue of Microorganisms (GCM) 10K type strain sequencing project: providing services to taxonomists for standard genome sequencing and annotation.</title>
        <authorList>
            <consortium name="The Broad Institute Genomics Platform"/>
            <consortium name="The Broad Institute Genome Sequencing Center for Infectious Disease"/>
            <person name="Wu L."/>
            <person name="Ma J."/>
        </authorList>
    </citation>
    <scope>NUCLEOTIDE SEQUENCE [LARGE SCALE GENOMIC DNA]</scope>
    <source>
        <strain evidence="7">CGMCC 4.7093</strain>
    </source>
</reference>
<evidence type="ECO:0000259" key="5">
    <source>
        <dbReference type="PROSITE" id="PS51987"/>
    </source>
</evidence>
<dbReference type="Pfam" id="PF00120">
    <property type="entry name" value="Gln-synt_C"/>
    <property type="match status" value="1"/>
</dbReference>
<dbReference type="InterPro" id="IPR036651">
    <property type="entry name" value="Gln_synt_N_sf"/>
</dbReference>
<dbReference type="PANTHER" id="PTHR43785:SF12">
    <property type="entry name" value="TYPE-1 GLUTAMINE SYNTHETASE 2"/>
    <property type="match status" value="1"/>
</dbReference>
<comment type="caution">
    <text evidence="6">The sequence shown here is derived from an EMBL/GenBank/DDBJ whole genome shotgun (WGS) entry which is preliminary data.</text>
</comment>
<keyword evidence="7" id="KW-1185">Reference proteome</keyword>
<dbReference type="SMART" id="SM01230">
    <property type="entry name" value="Gln-synt_C"/>
    <property type="match status" value="1"/>
</dbReference>
<evidence type="ECO:0000256" key="2">
    <source>
        <dbReference type="ARBA" id="ARBA00022598"/>
    </source>
</evidence>
<organism evidence="6 7">
    <name type="scientific">Actinomycetospora atypica</name>
    <dbReference type="NCBI Taxonomy" id="1290095"/>
    <lineage>
        <taxon>Bacteria</taxon>
        <taxon>Bacillati</taxon>
        <taxon>Actinomycetota</taxon>
        <taxon>Actinomycetes</taxon>
        <taxon>Pseudonocardiales</taxon>
        <taxon>Pseudonocardiaceae</taxon>
        <taxon>Actinomycetospora</taxon>
    </lineage>
</organism>
<dbReference type="InterPro" id="IPR008146">
    <property type="entry name" value="Gln_synth_cat_dom"/>
</dbReference>
<dbReference type="EMBL" id="JBHSIV010000010">
    <property type="protein sequence ID" value="MFC5062893.1"/>
    <property type="molecule type" value="Genomic_DNA"/>
</dbReference>
<dbReference type="Gene3D" id="3.30.590.10">
    <property type="entry name" value="Glutamine synthetase/guanido kinase, catalytic domain"/>
    <property type="match status" value="1"/>
</dbReference>
<evidence type="ECO:0000313" key="7">
    <source>
        <dbReference type="Proteomes" id="UP001595947"/>
    </source>
</evidence>
<evidence type="ECO:0000256" key="1">
    <source>
        <dbReference type="ARBA" id="ARBA00009897"/>
    </source>
</evidence>
<dbReference type="Gene3D" id="3.10.20.70">
    <property type="entry name" value="Glutamine synthetase, N-terminal domain"/>
    <property type="match status" value="1"/>
</dbReference>
<dbReference type="RefSeq" id="WP_378036245.1">
    <property type="nucleotide sequence ID" value="NZ_JBHSIV010000010.1"/>
</dbReference>
<dbReference type="SUPFAM" id="SSF55931">
    <property type="entry name" value="Glutamine synthetase/guanido kinase"/>
    <property type="match status" value="1"/>
</dbReference>
<keyword evidence="2" id="KW-0436">Ligase</keyword>
<comment type="similarity">
    <text evidence="1 3 4">Belongs to the glutamine synthetase family.</text>
</comment>
<proteinExistence type="inferred from homology"/>
<dbReference type="Proteomes" id="UP001595947">
    <property type="component" value="Unassembled WGS sequence"/>
</dbReference>
<evidence type="ECO:0000256" key="4">
    <source>
        <dbReference type="RuleBase" id="RU000384"/>
    </source>
</evidence>
<dbReference type="PANTHER" id="PTHR43785">
    <property type="entry name" value="GAMMA-GLUTAMYLPUTRESCINE SYNTHETASE"/>
    <property type="match status" value="1"/>
</dbReference>
<protein>
    <submittedName>
        <fullName evidence="6">Glutamine synthetase</fullName>
    </submittedName>
</protein>
<evidence type="ECO:0000256" key="3">
    <source>
        <dbReference type="PROSITE-ProRule" id="PRU01331"/>
    </source>
</evidence>
<name>A0ABV9YLK9_9PSEU</name>
<feature type="domain" description="GS catalytic" evidence="5">
    <location>
        <begin position="122"/>
        <end position="461"/>
    </location>
</feature>
<dbReference type="PROSITE" id="PS51987">
    <property type="entry name" value="GS_CATALYTIC"/>
    <property type="match status" value="1"/>
</dbReference>
<sequence>MRTVTEELRERGRELAAALAADGVAGLIVAWVDNNGIPRSRTVPVSTLPQVAVAGVGVTTLFAVFDTNDAITFAAPGLGTASGDVRLVPQLDRITRLAGQPAFAWAPGKQVTADGGPWAFDQRSVLERVVAALDADGYSALVGYEMEFGVYEQAQVPEDTALLAAHSGPAYSPHALLPIDDFVAAVMRDAEANGLRLGQVHAEYGPAQVELSLAATDPLTAADQQLLARQTILAAAEAHGLRVSFAPLPTLAGAGNGWHVHTSLWRGDENLLAGGPEGPRGTAGAGYVAGLLRDLPAVAAVTAPSIGSLARLRPGFFAGAFGFWGVENREAPLRYVPGSALLGEDHANLELKVSDASANPYLALAALLSAGVAGVEENLVPPPPVAQDPGTWKKKERAAAGIAKLPGTQAEQEEALVGNPRVTAALGEETLGAFLAVRRADAAWAAERDTEEVLAAWRWKY</sequence>